<dbReference type="RefSeq" id="WP_119114567.1">
    <property type="nucleotide sequence ID" value="NZ_CBCSEO010000018.1"/>
</dbReference>
<dbReference type="SUPFAM" id="SSF52172">
    <property type="entry name" value="CheY-like"/>
    <property type="match status" value="1"/>
</dbReference>
<reference evidence="8 9" key="1">
    <citation type="submission" date="2018-08" db="EMBL/GenBank/DDBJ databases">
        <title>Bacillus jemisoniae sp. nov., Bacillus chryseoplanitiae sp. nov., Bacillus resnikiae sp. nov., and Bacillus frankliniae sp. nov., isolated from Viking spacecraft and associated surfaces.</title>
        <authorList>
            <person name="Seuylemezian A."/>
            <person name="Vaishampayan P."/>
        </authorList>
    </citation>
    <scope>NUCLEOTIDE SEQUENCE [LARGE SCALE GENOMIC DNA]</scope>
    <source>
        <strain evidence="8 9">JJ-247</strain>
    </source>
</reference>
<dbReference type="EMBL" id="QWVT01000040">
    <property type="protein sequence ID" value="RID82260.1"/>
    <property type="molecule type" value="Genomic_DNA"/>
</dbReference>
<dbReference type="GO" id="GO:0000976">
    <property type="term" value="F:transcription cis-regulatory region binding"/>
    <property type="evidence" value="ECO:0007669"/>
    <property type="project" value="TreeGrafter"/>
</dbReference>
<keyword evidence="4" id="KW-0238">DNA-binding</keyword>
<name>A0A398B2T1_9BACI</name>
<dbReference type="CDD" id="cd17574">
    <property type="entry name" value="REC_OmpR"/>
    <property type="match status" value="1"/>
</dbReference>
<dbReference type="GO" id="GO:0006355">
    <property type="term" value="P:regulation of DNA-templated transcription"/>
    <property type="evidence" value="ECO:0007669"/>
    <property type="project" value="TreeGrafter"/>
</dbReference>
<accession>A0A398B2T1</accession>
<proteinExistence type="predicted"/>
<evidence type="ECO:0000256" key="1">
    <source>
        <dbReference type="ARBA" id="ARBA00022553"/>
    </source>
</evidence>
<protein>
    <submittedName>
        <fullName evidence="8">Response regulator</fullName>
    </submittedName>
</protein>
<dbReference type="GO" id="GO:0005829">
    <property type="term" value="C:cytosol"/>
    <property type="evidence" value="ECO:0007669"/>
    <property type="project" value="TreeGrafter"/>
</dbReference>
<organism evidence="8 9">
    <name type="scientific">Mesobacillus zeae</name>
    <dbReference type="NCBI Taxonomy" id="1917180"/>
    <lineage>
        <taxon>Bacteria</taxon>
        <taxon>Bacillati</taxon>
        <taxon>Bacillota</taxon>
        <taxon>Bacilli</taxon>
        <taxon>Bacillales</taxon>
        <taxon>Bacillaceae</taxon>
        <taxon>Mesobacillus</taxon>
    </lineage>
</organism>
<dbReference type="PROSITE" id="PS50110">
    <property type="entry name" value="RESPONSE_REGULATORY"/>
    <property type="match status" value="1"/>
</dbReference>
<evidence type="ECO:0000313" key="8">
    <source>
        <dbReference type="EMBL" id="RID82260.1"/>
    </source>
</evidence>
<dbReference type="SMART" id="SM00448">
    <property type="entry name" value="REC"/>
    <property type="match status" value="1"/>
</dbReference>
<dbReference type="Proteomes" id="UP000265816">
    <property type="component" value="Unassembled WGS sequence"/>
</dbReference>
<dbReference type="InterPro" id="IPR039420">
    <property type="entry name" value="WalR-like"/>
</dbReference>
<dbReference type="InterPro" id="IPR001789">
    <property type="entry name" value="Sig_transdc_resp-reg_receiver"/>
</dbReference>
<evidence type="ECO:0000256" key="4">
    <source>
        <dbReference type="ARBA" id="ARBA00023125"/>
    </source>
</evidence>
<keyword evidence="1 6" id="KW-0597">Phosphoprotein</keyword>
<evidence type="ECO:0000313" key="9">
    <source>
        <dbReference type="Proteomes" id="UP000265816"/>
    </source>
</evidence>
<keyword evidence="9" id="KW-1185">Reference proteome</keyword>
<dbReference type="PANTHER" id="PTHR48111">
    <property type="entry name" value="REGULATOR OF RPOS"/>
    <property type="match status" value="1"/>
</dbReference>
<dbReference type="GO" id="GO:0000156">
    <property type="term" value="F:phosphorelay response regulator activity"/>
    <property type="evidence" value="ECO:0007669"/>
    <property type="project" value="TreeGrafter"/>
</dbReference>
<dbReference type="AlphaFoldDB" id="A0A398B2T1"/>
<sequence>MGEIFISKKILVAEDEAVMRRLLNMYLTRESFIVEEAPNGSIALEKALSEDFDMILLDILMPEKNGLDVLQELRTVKDTPVILLSALGGEEDQQEGIKLGANGYVIKPFSPAILIMQIKEFFAKVEGSSLKTEEA</sequence>
<keyword evidence="2" id="KW-0902">Two-component regulatory system</keyword>
<evidence type="ECO:0000256" key="6">
    <source>
        <dbReference type="PROSITE-ProRule" id="PRU00169"/>
    </source>
</evidence>
<feature type="domain" description="Response regulatory" evidence="7">
    <location>
        <begin position="9"/>
        <end position="122"/>
    </location>
</feature>
<dbReference type="GO" id="GO:0032993">
    <property type="term" value="C:protein-DNA complex"/>
    <property type="evidence" value="ECO:0007669"/>
    <property type="project" value="TreeGrafter"/>
</dbReference>
<evidence type="ECO:0000256" key="2">
    <source>
        <dbReference type="ARBA" id="ARBA00023012"/>
    </source>
</evidence>
<evidence type="ECO:0000256" key="3">
    <source>
        <dbReference type="ARBA" id="ARBA00023015"/>
    </source>
</evidence>
<dbReference type="Pfam" id="PF00072">
    <property type="entry name" value="Response_reg"/>
    <property type="match status" value="1"/>
</dbReference>
<keyword evidence="5" id="KW-0804">Transcription</keyword>
<dbReference type="PANTHER" id="PTHR48111:SF21">
    <property type="entry name" value="DNA-BINDING DUAL MASTER TRANSCRIPTIONAL REGULATOR RPAA"/>
    <property type="match status" value="1"/>
</dbReference>
<keyword evidence="3" id="KW-0805">Transcription regulation</keyword>
<evidence type="ECO:0000256" key="5">
    <source>
        <dbReference type="ARBA" id="ARBA00023163"/>
    </source>
</evidence>
<dbReference type="OrthoDB" id="9797769at2"/>
<dbReference type="InterPro" id="IPR011006">
    <property type="entry name" value="CheY-like_superfamily"/>
</dbReference>
<comment type="caution">
    <text evidence="8">The sequence shown here is derived from an EMBL/GenBank/DDBJ whole genome shotgun (WGS) entry which is preliminary data.</text>
</comment>
<gene>
    <name evidence="8" type="ORF">D1970_19715</name>
</gene>
<feature type="modified residue" description="4-aspartylphosphate" evidence="6">
    <location>
        <position position="58"/>
    </location>
</feature>
<dbReference type="Gene3D" id="3.40.50.2300">
    <property type="match status" value="1"/>
</dbReference>
<evidence type="ECO:0000259" key="7">
    <source>
        <dbReference type="PROSITE" id="PS50110"/>
    </source>
</evidence>